<dbReference type="PANTHER" id="PTHR23012:SF175">
    <property type="entry name" value="RING_FYVE_PHD ZINC FINGER SUPERFAMILY PROTEIN"/>
    <property type="match status" value="1"/>
</dbReference>
<dbReference type="GO" id="GO:0008270">
    <property type="term" value="F:zinc ion binding"/>
    <property type="evidence" value="ECO:0007669"/>
    <property type="project" value="UniProtKB-KW"/>
</dbReference>
<organism evidence="6 7">
    <name type="scientific">Salix udensis</name>
    <dbReference type="NCBI Taxonomy" id="889485"/>
    <lineage>
        <taxon>Eukaryota</taxon>
        <taxon>Viridiplantae</taxon>
        <taxon>Streptophyta</taxon>
        <taxon>Embryophyta</taxon>
        <taxon>Tracheophyta</taxon>
        <taxon>Spermatophyta</taxon>
        <taxon>Magnoliopsida</taxon>
        <taxon>eudicotyledons</taxon>
        <taxon>Gunneridae</taxon>
        <taxon>Pentapetalae</taxon>
        <taxon>rosids</taxon>
        <taxon>fabids</taxon>
        <taxon>Malpighiales</taxon>
        <taxon>Salicaceae</taxon>
        <taxon>Saliceae</taxon>
        <taxon>Salix</taxon>
    </lineage>
</organism>
<evidence type="ECO:0000256" key="2">
    <source>
        <dbReference type="ARBA" id="ARBA00022771"/>
    </source>
</evidence>
<dbReference type="PANTHER" id="PTHR23012">
    <property type="entry name" value="RING/FYVE/PHD ZINC FINGER DOMAIN-CONTAINING"/>
    <property type="match status" value="1"/>
</dbReference>
<accession>A0AAD6KZ82</accession>
<proteinExistence type="predicted"/>
<dbReference type="Gene3D" id="3.30.40.10">
    <property type="entry name" value="Zinc/RING finger domain, C3HC4 (zinc finger)"/>
    <property type="match status" value="1"/>
</dbReference>
<dbReference type="EMBL" id="JAPFFJ010000003">
    <property type="protein sequence ID" value="KAJ6432301.1"/>
    <property type="molecule type" value="Genomic_DNA"/>
</dbReference>
<protein>
    <recommendedName>
        <fullName evidence="5">RING-CH-type domain-containing protein</fullName>
    </recommendedName>
</protein>
<name>A0AAD6KZ82_9ROSI</name>
<evidence type="ECO:0000259" key="5">
    <source>
        <dbReference type="PROSITE" id="PS51292"/>
    </source>
</evidence>
<feature type="domain" description="RING-CH-type" evidence="5">
    <location>
        <begin position="54"/>
        <end position="100"/>
    </location>
</feature>
<evidence type="ECO:0000256" key="3">
    <source>
        <dbReference type="ARBA" id="ARBA00022833"/>
    </source>
</evidence>
<dbReference type="GO" id="GO:0016020">
    <property type="term" value="C:membrane"/>
    <property type="evidence" value="ECO:0007669"/>
    <property type="project" value="TreeGrafter"/>
</dbReference>
<dbReference type="PROSITE" id="PS51292">
    <property type="entry name" value="ZF_RING_CH"/>
    <property type="match status" value="1"/>
</dbReference>
<keyword evidence="3" id="KW-0862">Zinc</keyword>
<evidence type="ECO:0000313" key="6">
    <source>
        <dbReference type="EMBL" id="KAJ6432301.1"/>
    </source>
</evidence>
<dbReference type="GO" id="GO:0016567">
    <property type="term" value="P:protein ubiquitination"/>
    <property type="evidence" value="ECO:0007669"/>
    <property type="project" value="TreeGrafter"/>
</dbReference>
<evidence type="ECO:0000256" key="1">
    <source>
        <dbReference type="ARBA" id="ARBA00022723"/>
    </source>
</evidence>
<reference evidence="6 7" key="1">
    <citation type="journal article" date="2023" name="Int. J. Mol. Sci.">
        <title>De Novo Assembly and Annotation of 11 Diverse Shrub Willow (Salix) Genomes Reveals Novel Gene Organization in Sex-Linked Regions.</title>
        <authorList>
            <person name="Hyden B."/>
            <person name="Feng K."/>
            <person name="Yates T.B."/>
            <person name="Jawdy S."/>
            <person name="Cereghino C."/>
            <person name="Smart L.B."/>
            <person name="Muchero W."/>
        </authorList>
    </citation>
    <scope>NUCLEOTIDE SEQUENCE [LARGE SCALE GENOMIC DNA]</scope>
    <source>
        <tissue evidence="6">Shoot tip</tissue>
    </source>
</reference>
<dbReference type="Proteomes" id="UP001162972">
    <property type="component" value="Chromosome 10"/>
</dbReference>
<dbReference type="CDD" id="cd16495">
    <property type="entry name" value="RING_CH-C4HC3_MARCH"/>
    <property type="match status" value="1"/>
</dbReference>
<dbReference type="InterPro" id="IPR013083">
    <property type="entry name" value="Znf_RING/FYVE/PHD"/>
</dbReference>
<evidence type="ECO:0000313" key="7">
    <source>
        <dbReference type="Proteomes" id="UP001162972"/>
    </source>
</evidence>
<comment type="caution">
    <text evidence="6">The sequence shown here is derived from an EMBL/GenBank/DDBJ whole genome shotgun (WGS) entry which is preliminary data.</text>
</comment>
<keyword evidence="1" id="KW-0479">Metal-binding</keyword>
<keyword evidence="2" id="KW-0863">Zinc-finger</keyword>
<dbReference type="SMART" id="SM00744">
    <property type="entry name" value="RINGv"/>
    <property type="match status" value="1"/>
</dbReference>
<gene>
    <name evidence="6" type="ORF">OIU84_019525</name>
</gene>
<dbReference type="InterPro" id="IPR033275">
    <property type="entry name" value="MARCH-like"/>
</dbReference>
<feature type="region of interest" description="Disordered" evidence="4">
    <location>
        <begin position="17"/>
        <end position="53"/>
    </location>
</feature>
<dbReference type="InterPro" id="IPR011016">
    <property type="entry name" value="Znf_RING-CH"/>
</dbReference>
<dbReference type="AlphaFoldDB" id="A0AAD6KZ82"/>
<dbReference type="SUPFAM" id="SSF57850">
    <property type="entry name" value="RING/U-box"/>
    <property type="match status" value="1"/>
</dbReference>
<sequence>MSDHVVLDVDRLIRPAPAAPAEESDKAIIQEDDAGASCSRANEGSDDGISGEEEPLIQGAECRICQEEDSVSNLENPCACSGSLKYAHRKCVQHWCNEKG</sequence>
<feature type="compositionally biased region" description="Acidic residues" evidence="4">
    <location>
        <begin position="44"/>
        <end position="53"/>
    </location>
</feature>
<keyword evidence="7" id="KW-1185">Reference proteome</keyword>
<evidence type="ECO:0000256" key="4">
    <source>
        <dbReference type="SAM" id="MobiDB-lite"/>
    </source>
</evidence>
<dbReference type="Pfam" id="PF12906">
    <property type="entry name" value="RINGv"/>
    <property type="match status" value="1"/>
</dbReference>
<dbReference type="GO" id="GO:0004842">
    <property type="term" value="F:ubiquitin-protein transferase activity"/>
    <property type="evidence" value="ECO:0007669"/>
    <property type="project" value="TreeGrafter"/>
</dbReference>